<evidence type="ECO:0000313" key="1">
    <source>
        <dbReference type="EMBL" id="RJP16721.1"/>
    </source>
</evidence>
<evidence type="ECO:0000313" key="2">
    <source>
        <dbReference type="Proteomes" id="UP000265882"/>
    </source>
</evidence>
<dbReference type="SUPFAM" id="SSF160104">
    <property type="entry name" value="Acetoacetate decarboxylase-like"/>
    <property type="match status" value="1"/>
</dbReference>
<reference evidence="1 2" key="1">
    <citation type="journal article" date="2017" name="ISME J.">
        <title>Energy and carbon metabolisms in a deep terrestrial subsurface fluid microbial community.</title>
        <authorList>
            <person name="Momper L."/>
            <person name="Jungbluth S.P."/>
            <person name="Lee M.D."/>
            <person name="Amend J.P."/>
        </authorList>
    </citation>
    <scope>NUCLEOTIDE SEQUENCE [LARGE SCALE GENOMIC DNA]</scope>
    <source>
        <strain evidence="1">SURF_5</strain>
    </source>
</reference>
<dbReference type="GO" id="GO:0016829">
    <property type="term" value="F:lyase activity"/>
    <property type="evidence" value="ECO:0007669"/>
    <property type="project" value="InterPro"/>
</dbReference>
<dbReference type="Pfam" id="PF06314">
    <property type="entry name" value="ADC"/>
    <property type="match status" value="1"/>
</dbReference>
<gene>
    <name evidence="1" type="ORF">C4520_17985</name>
</gene>
<name>A0A3A4NN18_ABYX5</name>
<dbReference type="Proteomes" id="UP000265882">
    <property type="component" value="Unassembled WGS sequence"/>
</dbReference>
<accession>A0A3A4NN18</accession>
<proteinExistence type="predicted"/>
<dbReference type="InterPro" id="IPR023375">
    <property type="entry name" value="ADC_dom_sf"/>
</dbReference>
<dbReference type="InterPro" id="IPR010451">
    <property type="entry name" value="Acetoacetate_decarboxylase"/>
</dbReference>
<dbReference type="Gene3D" id="2.40.400.10">
    <property type="entry name" value="Acetoacetate decarboxylase-like"/>
    <property type="match status" value="1"/>
</dbReference>
<sequence>MKKEEFGHSGPVHAPLYPEGIRTNKNFELIQVLIKPNPAKAAALIPEPLEPEPEPLASVIVANYRFVTNIGPYREAIVNVTARYKGEPVAYTAYIYVDSDASMAGGRERFGHPKKMAELSFSQDCDVVRGTCVRRGFRIVDAAVCIHREANMEHVLMRPLYQLKVIPQPDVNAPAEISLVKSWQEDMEFHELLGGPATVSFERSPADPIYELEPVEIIGGVYVIGSLRGPFGEEVERFKGPTFGM</sequence>
<dbReference type="AlphaFoldDB" id="A0A3A4NN18"/>
<evidence type="ECO:0008006" key="3">
    <source>
        <dbReference type="Google" id="ProtNLM"/>
    </source>
</evidence>
<comment type="caution">
    <text evidence="1">The sequence shown here is derived from an EMBL/GenBank/DDBJ whole genome shotgun (WGS) entry which is preliminary data.</text>
</comment>
<organism evidence="1 2">
    <name type="scientific">Abyssobacteria bacterium (strain SURF_5)</name>
    <dbReference type="NCBI Taxonomy" id="2093360"/>
    <lineage>
        <taxon>Bacteria</taxon>
        <taxon>Pseudomonadati</taxon>
        <taxon>Candidatus Hydrogenedentota</taxon>
        <taxon>Candidatus Abyssobacteria</taxon>
    </lineage>
</organism>
<protein>
    <recommendedName>
        <fullName evidence="3">Acetoacetate decarboxylase</fullName>
    </recommendedName>
</protein>
<dbReference type="EMBL" id="QZKU01000123">
    <property type="protein sequence ID" value="RJP16721.1"/>
    <property type="molecule type" value="Genomic_DNA"/>
</dbReference>